<dbReference type="InterPro" id="IPR050551">
    <property type="entry name" value="Fructan_Metab_Enzymes"/>
</dbReference>
<protein>
    <recommendedName>
        <fullName evidence="4">Glycosyl hydrolase family 32 N-terminal domain-containing protein</fullName>
    </recommendedName>
</protein>
<keyword evidence="6" id="KW-1185">Reference proteome</keyword>
<comment type="caution">
    <text evidence="5">The sequence shown here is derived from an EMBL/GenBank/DDBJ whole genome shotgun (WGS) entry which is preliminary data.</text>
</comment>
<gene>
    <name evidence="5" type="ORF">Agub_g8069</name>
</gene>
<dbReference type="Gene3D" id="2.115.10.20">
    <property type="entry name" value="Glycosyl hydrolase domain, family 43"/>
    <property type="match status" value="1"/>
</dbReference>
<dbReference type="Proteomes" id="UP001054857">
    <property type="component" value="Unassembled WGS sequence"/>
</dbReference>
<name>A0AAD3HMX9_9CHLO</name>
<proteinExistence type="inferred from homology"/>
<dbReference type="InterPro" id="IPR023296">
    <property type="entry name" value="Glyco_hydro_beta-prop_sf"/>
</dbReference>
<dbReference type="GO" id="GO:0005975">
    <property type="term" value="P:carbohydrate metabolic process"/>
    <property type="evidence" value="ECO:0007669"/>
    <property type="project" value="InterPro"/>
</dbReference>
<evidence type="ECO:0000313" key="5">
    <source>
        <dbReference type="EMBL" id="GFR46491.1"/>
    </source>
</evidence>
<evidence type="ECO:0000313" key="6">
    <source>
        <dbReference type="Proteomes" id="UP001054857"/>
    </source>
</evidence>
<evidence type="ECO:0000256" key="2">
    <source>
        <dbReference type="ARBA" id="ARBA00022801"/>
    </source>
</evidence>
<dbReference type="PROSITE" id="PS00609">
    <property type="entry name" value="GLYCOSYL_HYDROL_F32"/>
    <property type="match status" value="1"/>
</dbReference>
<dbReference type="Pfam" id="PF00251">
    <property type="entry name" value="Glyco_hydro_32N"/>
    <property type="match status" value="1"/>
</dbReference>
<feature type="non-terminal residue" evidence="5">
    <location>
        <position position="153"/>
    </location>
</feature>
<accession>A0AAD3HMX9</accession>
<keyword evidence="3" id="KW-0326">Glycosidase</keyword>
<evidence type="ECO:0000259" key="4">
    <source>
        <dbReference type="Pfam" id="PF00251"/>
    </source>
</evidence>
<dbReference type="AlphaFoldDB" id="A0AAD3HMX9"/>
<dbReference type="InterPro" id="IPR013148">
    <property type="entry name" value="Glyco_hydro_32_N"/>
</dbReference>
<keyword evidence="2" id="KW-0378">Hydrolase</keyword>
<feature type="domain" description="Glycosyl hydrolase family 32 N-terminal" evidence="4">
    <location>
        <begin position="65"/>
        <end position="153"/>
    </location>
</feature>
<dbReference type="GO" id="GO:0004553">
    <property type="term" value="F:hydrolase activity, hydrolyzing O-glycosyl compounds"/>
    <property type="evidence" value="ECO:0007669"/>
    <property type="project" value="InterPro"/>
</dbReference>
<reference evidence="5 6" key="1">
    <citation type="journal article" date="2021" name="Sci. Rep.">
        <title>Genome sequencing of the multicellular alga Astrephomene provides insights into convergent evolution of germ-soma differentiation.</title>
        <authorList>
            <person name="Yamashita S."/>
            <person name="Yamamoto K."/>
            <person name="Matsuzaki R."/>
            <person name="Suzuki S."/>
            <person name="Yamaguchi H."/>
            <person name="Hirooka S."/>
            <person name="Minakuchi Y."/>
            <person name="Miyagishima S."/>
            <person name="Kawachi M."/>
            <person name="Toyoda A."/>
            <person name="Nozaki H."/>
        </authorList>
    </citation>
    <scope>NUCLEOTIDE SEQUENCE [LARGE SCALE GENOMIC DNA]</scope>
    <source>
        <strain evidence="5 6">NIES-4017</strain>
    </source>
</reference>
<dbReference type="SUPFAM" id="SSF75005">
    <property type="entry name" value="Arabinanase/levansucrase/invertase"/>
    <property type="match status" value="1"/>
</dbReference>
<dbReference type="CDD" id="cd08996">
    <property type="entry name" value="GH32_FFase"/>
    <property type="match status" value="1"/>
</dbReference>
<organism evidence="5 6">
    <name type="scientific">Astrephomene gubernaculifera</name>
    <dbReference type="NCBI Taxonomy" id="47775"/>
    <lineage>
        <taxon>Eukaryota</taxon>
        <taxon>Viridiplantae</taxon>
        <taxon>Chlorophyta</taxon>
        <taxon>core chlorophytes</taxon>
        <taxon>Chlorophyceae</taxon>
        <taxon>CS clade</taxon>
        <taxon>Chlamydomonadales</taxon>
        <taxon>Astrephomenaceae</taxon>
        <taxon>Astrephomene</taxon>
    </lineage>
</organism>
<evidence type="ECO:0000256" key="1">
    <source>
        <dbReference type="ARBA" id="ARBA00009902"/>
    </source>
</evidence>
<feature type="non-terminal residue" evidence="5">
    <location>
        <position position="1"/>
    </location>
</feature>
<evidence type="ECO:0000256" key="3">
    <source>
        <dbReference type="ARBA" id="ARBA00023295"/>
    </source>
</evidence>
<dbReference type="PANTHER" id="PTHR31953">
    <property type="entry name" value="BETA-FRUCTOFURANOSIDASE, INSOLUBLE ISOENZYME CWINV1-RELATED"/>
    <property type="match status" value="1"/>
</dbReference>
<comment type="similarity">
    <text evidence="1">Belongs to the glycosyl hydrolase 32 family.</text>
</comment>
<dbReference type="EMBL" id="BMAR01000014">
    <property type="protein sequence ID" value="GFR46491.1"/>
    <property type="molecule type" value="Genomic_DNA"/>
</dbReference>
<dbReference type="InterPro" id="IPR018053">
    <property type="entry name" value="Glyco_hydro_32_AS"/>
</dbReference>
<sequence length="153" mass="17115">RIRLTIYSTFASSNKPSYFLFPLQQPQVVAARAVRALQPEMATSTQAAQTLVPSYPLRHDRPAYHIAPRQGWLNDPNGPLFYKGYYHMFYQHVPEGCTWSFGLVWAHAVSPDLVHWEHLPHAVVPTPGGLDSDGCFSGCATIDENGVPTIMYT</sequence>